<reference evidence="3 4" key="1">
    <citation type="journal article" date="2018" name="PLoS Genet.">
        <title>Population sequencing reveals clonal diversity and ancestral inbreeding in the grapevine cultivar Chardonnay.</title>
        <authorList>
            <person name="Roach M.J."/>
            <person name="Johnson D.L."/>
            <person name="Bohlmann J."/>
            <person name="van Vuuren H.J."/>
            <person name="Jones S.J."/>
            <person name="Pretorius I.S."/>
            <person name="Schmidt S.A."/>
            <person name="Borneman A.R."/>
        </authorList>
    </citation>
    <scope>NUCLEOTIDE SEQUENCE [LARGE SCALE GENOMIC DNA]</scope>
    <source>
        <strain evidence="4">cv. Chardonnay</strain>
        <tissue evidence="3">Leaf</tissue>
    </source>
</reference>
<dbReference type="GO" id="GO:0003723">
    <property type="term" value="F:RNA binding"/>
    <property type="evidence" value="ECO:0007669"/>
    <property type="project" value="InterPro"/>
</dbReference>
<evidence type="ECO:0000256" key="1">
    <source>
        <dbReference type="ARBA" id="ARBA00022737"/>
    </source>
</evidence>
<dbReference type="InterPro" id="IPR011990">
    <property type="entry name" value="TPR-like_helical_dom_sf"/>
</dbReference>
<evidence type="ECO:0000313" key="4">
    <source>
        <dbReference type="Proteomes" id="UP000288805"/>
    </source>
</evidence>
<protein>
    <submittedName>
        <fullName evidence="3">Pentatricopeptide repeat-containing protein</fullName>
    </submittedName>
</protein>
<feature type="repeat" description="PPR" evidence="2">
    <location>
        <begin position="364"/>
        <end position="398"/>
    </location>
</feature>
<dbReference type="Proteomes" id="UP000288805">
    <property type="component" value="Unassembled WGS sequence"/>
</dbReference>
<evidence type="ECO:0000256" key="2">
    <source>
        <dbReference type="PROSITE-ProRule" id="PRU00708"/>
    </source>
</evidence>
<evidence type="ECO:0000313" key="3">
    <source>
        <dbReference type="EMBL" id="RVW32900.1"/>
    </source>
</evidence>
<dbReference type="FunFam" id="1.25.40.10:FF:000442">
    <property type="entry name" value="Pentatricopeptide repeat-containing protein At3g49710"/>
    <property type="match status" value="1"/>
</dbReference>
<dbReference type="GO" id="GO:0009451">
    <property type="term" value="P:RNA modification"/>
    <property type="evidence" value="ECO:0007669"/>
    <property type="project" value="InterPro"/>
</dbReference>
<dbReference type="Pfam" id="PF01535">
    <property type="entry name" value="PPR"/>
    <property type="match status" value="4"/>
</dbReference>
<dbReference type="PANTHER" id="PTHR47926">
    <property type="entry name" value="PENTATRICOPEPTIDE REPEAT-CONTAINING PROTEIN"/>
    <property type="match status" value="1"/>
</dbReference>
<feature type="repeat" description="PPR" evidence="2">
    <location>
        <begin position="229"/>
        <end position="259"/>
    </location>
</feature>
<dbReference type="SUPFAM" id="SSF48452">
    <property type="entry name" value="TPR-like"/>
    <property type="match status" value="1"/>
</dbReference>
<dbReference type="Gene3D" id="1.25.40.10">
    <property type="entry name" value="Tetratricopeptide repeat domain"/>
    <property type="match status" value="4"/>
</dbReference>
<gene>
    <name evidence="3" type="primary">PCMP-E76_16</name>
    <name evidence="3" type="ORF">CK203_088058</name>
</gene>
<dbReference type="Pfam" id="PF20431">
    <property type="entry name" value="E_motif"/>
    <property type="match status" value="1"/>
</dbReference>
<dbReference type="InterPro" id="IPR002885">
    <property type="entry name" value="PPR_rpt"/>
</dbReference>
<dbReference type="InterPro" id="IPR046960">
    <property type="entry name" value="PPR_At4g14850-like_plant"/>
</dbReference>
<dbReference type="EMBL" id="QGNW01001702">
    <property type="protein sequence ID" value="RVW32900.1"/>
    <property type="molecule type" value="Genomic_DNA"/>
</dbReference>
<sequence length="664" mass="74917">MVLALAKEGEEGRRRAMVLNETLSSLDPAHQHYSSLISKCITTRHLKLGKLLHSHFIKTALIFTTFLANRLIDFYSKCDSIQSAHKVFHVLPVKNTHSWNIIISAYSRSGLFNEAHNLLDQMPKPNLVSYNSLISGLGHHGFRKESLNVFKTMLKQCSNVLFDEFTLVSLVGSCASLGAPELLRQVHGAAIIIGLNSNIIIGNALIDAYGKCGEPDISFSIFSRMPERDVVSWTSMVAAYAQASRLEDAHWLFSQMQEKNTVSWTALIAGFAQNGRGDEALHLFEQMREEGIPPSAFTFASVLSACADLALIARGKEIHGHIIRSTCIDYFCNIFILNALIDMYCKCGQMRSATTLFKGMHEKDIVSWNSLITGFAQNGHGEESLAVFERMIEADIRPNHVTFLGLLSACCHTGLVSEGLRILDSMEKDYGVCTRSDHYAIMIDLLGRNNRLEEAMGLIKRAPKGSDHVGMWGALLGACRIHGNMDLARRAAEVLFQLEPGNAARYVMVYNIYAAASRWDEARQVRRLMMERGLKKEAACSWIEVRNTRHQFVAKERSHCQINEVYEVIHNLVDQMYDSGYLPCHSSFFLKKMEYFDFGIRKIEQKSSQERWLEGKIYEFSCPVSYCVLGLIDRISALWHYWARLQTTLLLLPPLDPFRKGLPN</sequence>
<keyword evidence="1" id="KW-0677">Repeat</keyword>
<feature type="repeat" description="PPR" evidence="2">
    <location>
        <begin position="333"/>
        <end position="363"/>
    </location>
</feature>
<accession>A0A438DBS8</accession>
<dbReference type="FunFam" id="1.25.40.10:FF:001138">
    <property type="entry name" value="Pentatricopeptide repeat-containing protein At1g33350"/>
    <property type="match status" value="1"/>
</dbReference>
<name>A0A438DBS8_VITVI</name>
<dbReference type="PANTHER" id="PTHR47926:SF346">
    <property type="entry name" value="PENTATRICOPEPTIDE REPEAT-CONTAINING PROTEIN"/>
    <property type="match status" value="1"/>
</dbReference>
<comment type="caution">
    <text evidence="3">The sequence shown here is derived from an EMBL/GenBank/DDBJ whole genome shotgun (WGS) entry which is preliminary data.</text>
</comment>
<dbReference type="AlphaFoldDB" id="A0A438DBS8"/>
<dbReference type="FunFam" id="1.25.40.10:FF:000393">
    <property type="entry name" value="Pentatricopeptide repeat-containing protein At1g20230"/>
    <property type="match status" value="1"/>
</dbReference>
<dbReference type="InterPro" id="IPR046848">
    <property type="entry name" value="E_motif"/>
</dbReference>
<dbReference type="Pfam" id="PF13041">
    <property type="entry name" value="PPR_2"/>
    <property type="match status" value="2"/>
</dbReference>
<dbReference type="FunFam" id="1.25.40.10:FF:000280">
    <property type="entry name" value="Pentatricopeptide repeat-containing protein"/>
    <property type="match status" value="1"/>
</dbReference>
<proteinExistence type="predicted"/>
<dbReference type="NCBIfam" id="TIGR00756">
    <property type="entry name" value="PPR"/>
    <property type="match status" value="7"/>
</dbReference>
<feature type="repeat" description="PPR" evidence="2">
    <location>
        <begin position="502"/>
        <end position="536"/>
    </location>
</feature>
<feature type="repeat" description="PPR" evidence="2">
    <location>
        <begin position="260"/>
        <end position="294"/>
    </location>
</feature>
<organism evidence="3 4">
    <name type="scientific">Vitis vinifera</name>
    <name type="common">Grape</name>
    <dbReference type="NCBI Taxonomy" id="29760"/>
    <lineage>
        <taxon>Eukaryota</taxon>
        <taxon>Viridiplantae</taxon>
        <taxon>Streptophyta</taxon>
        <taxon>Embryophyta</taxon>
        <taxon>Tracheophyta</taxon>
        <taxon>Spermatophyta</taxon>
        <taxon>Magnoliopsida</taxon>
        <taxon>eudicotyledons</taxon>
        <taxon>Gunneridae</taxon>
        <taxon>Pentapetalae</taxon>
        <taxon>rosids</taxon>
        <taxon>Vitales</taxon>
        <taxon>Vitaceae</taxon>
        <taxon>Viteae</taxon>
        <taxon>Vitis</taxon>
    </lineage>
</organism>
<dbReference type="PROSITE" id="PS51375">
    <property type="entry name" value="PPR"/>
    <property type="match status" value="6"/>
</dbReference>
<feature type="repeat" description="PPR" evidence="2">
    <location>
        <begin position="95"/>
        <end position="129"/>
    </location>
</feature>